<evidence type="ECO:0000256" key="3">
    <source>
        <dbReference type="ARBA" id="ARBA00013014"/>
    </source>
</evidence>
<dbReference type="GO" id="GO:0008677">
    <property type="term" value="F:2-dehydropantoate 2-reductase activity"/>
    <property type="evidence" value="ECO:0007669"/>
    <property type="project" value="UniProtKB-EC"/>
</dbReference>
<feature type="domain" description="Ketopantoate reductase N-terminal" evidence="10">
    <location>
        <begin position="6"/>
        <end position="154"/>
    </location>
</feature>
<dbReference type="EC" id="1.1.1.169" evidence="3 9"/>
<comment type="catalytic activity">
    <reaction evidence="8 9">
        <text>(R)-pantoate + NADP(+) = 2-dehydropantoate + NADPH + H(+)</text>
        <dbReference type="Rhea" id="RHEA:16233"/>
        <dbReference type="ChEBI" id="CHEBI:11561"/>
        <dbReference type="ChEBI" id="CHEBI:15378"/>
        <dbReference type="ChEBI" id="CHEBI:15980"/>
        <dbReference type="ChEBI" id="CHEBI:57783"/>
        <dbReference type="ChEBI" id="CHEBI:58349"/>
        <dbReference type="EC" id="1.1.1.169"/>
    </reaction>
</comment>
<comment type="function">
    <text evidence="9">Catalyzes the NADPH-dependent reduction of ketopantoate into pantoic acid.</text>
</comment>
<dbReference type="InterPro" id="IPR013328">
    <property type="entry name" value="6PGD_dom2"/>
</dbReference>
<dbReference type="EMBL" id="JAERQJ010000002">
    <property type="protein sequence ID" value="MBL0683148.1"/>
    <property type="molecule type" value="Genomic_DNA"/>
</dbReference>
<evidence type="ECO:0000256" key="4">
    <source>
        <dbReference type="ARBA" id="ARBA00019465"/>
    </source>
</evidence>
<dbReference type="SUPFAM" id="SSF51735">
    <property type="entry name" value="NAD(P)-binding Rossmann-fold domains"/>
    <property type="match status" value="1"/>
</dbReference>
<dbReference type="InterPro" id="IPR008927">
    <property type="entry name" value="6-PGluconate_DH-like_C_sf"/>
</dbReference>
<evidence type="ECO:0000256" key="1">
    <source>
        <dbReference type="ARBA" id="ARBA00004994"/>
    </source>
</evidence>
<dbReference type="GO" id="GO:0050661">
    <property type="term" value="F:NADP binding"/>
    <property type="evidence" value="ECO:0007669"/>
    <property type="project" value="TreeGrafter"/>
</dbReference>
<dbReference type="Gene3D" id="3.40.50.720">
    <property type="entry name" value="NAD(P)-binding Rossmann-like Domain"/>
    <property type="match status" value="1"/>
</dbReference>
<dbReference type="AlphaFoldDB" id="A0A936ZR21"/>
<dbReference type="Gene3D" id="1.10.1040.10">
    <property type="entry name" value="N-(1-d-carboxylethyl)-l-norvaline Dehydrogenase, domain 2"/>
    <property type="match status" value="1"/>
</dbReference>
<protein>
    <recommendedName>
        <fullName evidence="4 9">2-dehydropantoate 2-reductase</fullName>
        <ecNumber evidence="3 9">1.1.1.169</ecNumber>
    </recommendedName>
    <alternativeName>
        <fullName evidence="7 9">Ketopantoate reductase</fullName>
    </alternativeName>
</protein>
<dbReference type="InterPro" id="IPR050838">
    <property type="entry name" value="Ketopantoate_reductase"/>
</dbReference>
<organism evidence="12 13">
    <name type="scientific">Aquimarina mytili</name>
    <dbReference type="NCBI Taxonomy" id="874423"/>
    <lineage>
        <taxon>Bacteria</taxon>
        <taxon>Pseudomonadati</taxon>
        <taxon>Bacteroidota</taxon>
        <taxon>Flavobacteriia</taxon>
        <taxon>Flavobacteriales</taxon>
        <taxon>Flavobacteriaceae</taxon>
        <taxon>Aquimarina</taxon>
    </lineage>
</organism>
<keyword evidence="5 9" id="KW-0521">NADP</keyword>
<dbReference type="Proteomes" id="UP000651057">
    <property type="component" value="Unassembled WGS sequence"/>
</dbReference>
<dbReference type="PANTHER" id="PTHR43765:SF2">
    <property type="entry name" value="2-DEHYDROPANTOATE 2-REDUCTASE"/>
    <property type="match status" value="1"/>
</dbReference>
<evidence type="ECO:0000256" key="6">
    <source>
        <dbReference type="ARBA" id="ARBA00023002"/>
    </source>
</evidence>
<dbReference type="RefSeq" id="WP_201917854.1">
    <property type="nucleotide sequence ID" value="NZ_BAABAX010000023.1"/>
</dbReference>
<evidence type="ECO:0000256" key="8">
    <source>
        <dbReference type="ARBA" id="ARBA00048793"/>
    </source>
</evidence>
<keyword evidence="9" id="KW-0566">Pantothenate biosynthesis</keyword>
<comment type="pathway">
    <text evidence="1 9">Cofactor biosynthesis; (R)-pantothenate biosynthesis; (R)-pantoate from 3-methyl-2-oxobutanoate: step 2/2.</text>
</comment>
<name>A0A936ZR21_9FLAO</name>
<evidence type="ECO:0000256" key="9">
    <source>
        <dbReference type="RuleBase" id="RU362068"/>
    </source>
</evidence>
<proteinExistence type="inferred from homology"/>
<accession>A0A936ZR21</accession>
<dbReference type="GO" id="GO:0005737">
    <property type="term" value="C:cytoplasm"/>
    <property type="evidence" value="ECO:0007669"/>
    <property type="project" value="TreeGrafter"/>
</dbReference>
<keyword evidence="13" id="KW-1185">Reference proteome</keyword>
<dbReference type="Pfam" id="PF08546">
    <property type="entry name" value="ApbA_C"/>
    <property type="match status" value="1"/>
</dbReference>
<dbReference type="NCBIfam" id="TIGR00745">
    <property type="entry name" value="apbA_panE"/>
    <property type="match status" value="1"/>
</dbReference>
<comment type="caution">
    <text evidence="12">The sequence shown here is derived from an EMBL/GenBank/DDBJ whole genome shotgun (WGS) entry which is preliminary data.</text>
</comment>
<reference evidence="12" key="1">
    <citation type="submission" date="2021-01" db="EMBL/GenBank/DDBJ databases">
        <authorList>
            <person name="Zhong Y.L."/>
        </authorList>
    </citation>
    <scope>NUCLEOTIDE SEQUENCE</scope>
    <source>
        <strain evidence="12">KCTC 23302</strain>
    </source>
</reference>
<dbReference type="InterPro" id="IPR013332">
    <property type="entry name" value="KPR_N"/>
</dbReference>
<gene>
    <name evidence="12" type="ORF">JJQ60_06450</name>
</gene>
<comment type="similarity">
    <text evidence="2 9">Belongs to the ketopantoate reductase family.</text>
</comment>
<evidence type="ECO:0000259" key="10">
    <source>
        <dbReference type="Pfam" id="PF02558"/>
    </source>
</evidence>
<dbReference type="InterPro" id="IPR036291">
    <property type="entry name" value="NAD(P)-bd_dom_sf"/>
</dbReference>
<evidence type="ECO:0000313" key="12">
    <source>
        <dbReference type="EMBL" id="MBL0683148.1"/>
    </source>
</evidence>
<sequence>MQTHIVFGAGLIGCFLGGVLASLGNNTKLVCRPHIKKKLSNGLKLTDYLDNAAYVKNLDFLDPEDLIENTENNFTDFLWVTVKCTGVDRACEDISPLVGPDTIILCCQNGLGSDQIMKQKYPQNTILRVMVPFNVAEIKPGHLHRGSEGALSIEVSPGTEEALTSLVKQLNTAIMPVTQTDEMQALLWAKLQLNLGNSVNALANIPVKAMLQQRNYRLVIAELMKELLLVTKALDISVPKVTALPGKYLPFVLRLPNFLFNLVANKMLAIDPTVRTSMWWDLSQGKKTEIDYLNGAIVNTAKDLNITCPANNNIITLIKNIENSNEQNQGILASELLSKIRNH</sequence>
<evidence type="ECO:0000313" key="13">
    <source>
        <dbReference type="Proteomes" id="UP000651057"/>
    </source>
</evidence>
<dbReference type="Pfam" id="PF02558">
    <property type="entry name" value="ApbA"/>
    <property type="match status" value="1"/>
</dbReference>
<dbReference type="SUPFAM" id="SSF48179">
    <property type="entry name" value="6-phosphogluconate dehydrogenase C-terminal domain-like"/>
    <property type="match status" value="1"/>
</dbReference>
<evidence type="ECO:0000259" key="11">
    <source>
        <dbReference type="Pfam" id="PF08546"/>
    </source>
</evidence>
<evidence type="ECO:0000256" key="5">
    <source>
        <dbReference type="ARBA" id="ARBA00022857"/>
    </source>
</evidence>
<dbReference type="GO" id="GO:0015940">
    <property type="term" value="P:pantothenate biosynthetic process"/>
    <property type="evidence" value="ECO:0007669"/>
    <property type="project" value="UniProtKB-KW"/>
</dbReference>
<evidence type="ECO:0000256" key="7">
    <source>
        <dbReference type="ARBA" id="ARBA00032024"/>
    </source>
</evidence>
<dbReference type="PANTHER" id="PTHR43765">
    <property type="entry name" value="2-DEHYDROPANTOATE 2-REDUCTASE-RELATED"/>
    <property type="match status" value="1"/>
</dbReference>
<dbReference type="InterPro" id="IPR003710">
    <property type="entry name" value="ApbA"/>
</dbReference>
<keyword evidence="6 9" id="KW-0560">Oxidoreductase</keyword>
<feature type="domain" description="Ketopantoate reductase C-terminal" evidence="11">
    <location>
        <begin position="183"/>
        <end position="322"/>
    </location>
</feature>
<evidence type="ECO:0000256" key="2">
    <source>
        <dbReference type="ARBA" id="ARBA00007870"/>
    </source>
</evidence>
<dbReference type="InterPro" id="IPR013752">
    <property type="entry name" value="KPA_reductase"/>
</dbReference>